<sequence length="302" mass="33945">MKDLNLLYTFEALWRDHSASIAAQNLGVTQAAVSGSLKRLRNDYGDRLFTLVGRRMEPTPFCVHIAPRLLASLAMVREAGSQMPVFDPKSCEKSFVFRMRDIGEVVCLPPILSELSRVAPQARIHTVLGGMDETLNGLSTGRIDLALGFMPSLQTDIHRTPVFSQHYVCAMRKDHPLAKRGLSLEAFVTSEHLLVESGGSGHLALERALVDAGGRDCIKMRTPQFLSGPHLLLDTDMIWTLPISLGKTLARFYPLAIHPLPLQIPSFEIDLYWHDRFHRDPQNKWLREMVGQVLRSQQSAWQ</sequence>
<evidence type="ECO:0000256" key="2">
    <source>
        <dbReference type="ARBA" id="ARBA00023015"/>
    </source>
</evidence>
<evidence type="ECO:0000313" key="6">
    <source>
        <dbReference type="EMBL" id="KDD68963.1"/>
    </source>
</evidence>
<dbReference type="Proteomes" id="UP000026739">
    <property type="component" value="Unassembled WGS sequence"/>
</dbReference>
<comment type="similarity">
    <text evidence="1">Belongs to the LysR transcriptional regulatory family.</text>
</comment>
<protein>
    <submittedName>
        <fullName evidence="6">LysR family transcriptional regulator</fullName>
    </submittedName>
</protein>
<dbReference type="PANTHER" id="PTHR30118:SF15">
    <property type="entry name" value="TRANSCRIPTIONAL REGULATORY PROTEIN"/>
    <property type="match status" value="1"/>
</dbReference>
<evidence type="ECO:0000256" key="3">
    <source>
        <dbReference type="ARBA" id="ARBA00023125"/>
    </source>
</evidence>
<dbReference type="InterPro" id="IPR036388">
    <property type="entry name" value="WH-like_DNA-bd_sf"/>
</dbReference>
<dbReference type="SUPFAM" id="SSF46785">
    <property type="entry name" value="Winged helix' DNA-binding domain"/>
    <property type="match status" value="1"/>
</dbReference>
<evidence type="ECO:0000259" key="5">
    <source>
        <dbReference type="PROSITE" id="PS50931"/>
    </source>
</evidence>
<dbReference type="AlphaFoldDB" id="A0A059L3R4"/>
<dbReference type="PROSITE" id="PS50931">
    <property type="entry name" value="HTH_LYSR"/>
    <property type="match status" value="1"/>
</dbReference>
<dbReference type="PANTHER" id="PTHR30118">
    <property type="entry name" value="HTH-TYPE TRANSCRIPTIONAL REGULATOR LEUO-RELATED"/>
    <property type="match status" value="1"/>
</dbReference>
<organism evidence="6 7">
    <name type="scientific">Pseudomonas mandelii PD30</name>
    <dbReference type="NCBI Taxonomy" id="1419583"/>
    <lineage>
        <taxon>Bacteria</taxon>
        <taxon>Pseudomonadati</taxon>
        <taxon>Pseudomonadota</taxon>
        <taxon>Gammaproteobacteria</taxon>
        <taxon>Pseudomonadales</taxon>
        <taxon>Pseudomonadaceae</taxon>
        <taxon>Pseudomonas</taxon>
    </lineage>
</organism>
<proteinExistence type="inferred from homology"/>
<dbReference type="GO" id="GO:0003700">
    <property type="term" value="F:DNA-binding transcription factor activity"/>
    <property type="evidence" value="ECO:0007669"/>
    <property type="project" value="InterPro"/>
</dbReference>
<dbReference type="InterPro" id="IPR036390">
    <property type="entry name" value="WH_DNA-bd_sf"/>
</dbReference>
<accession>A0A059L3R4</accession>
<dbReference type="RefSeq" id="WP_033056543.1">
    <property type="nucleotide sequence ID" value="NZ_AZQQ01000074.1"/>
</dbReference>
<comment type="caution">
    <text evidence="6">The sequence shown here is derived from an EMBL/GenBank/DDBJ whole genome shotgun (WGS) entry which is preliminary data.</text>
</comment>
<dbReference type="Pfam" id="PF00126">
    <property type="entry name" value="HTH_1"/>
    <property type="match status" value="1"/>
</dbReference>
<dbReference type="Gene3D" id="3.40.190.10">
    <property type="entry name" value="Periplasmic binding protein-like II"/>
    <property type="match status" value="2"/>
</dbReference>
<dbReference type="Pfam" id="PF03466">
    <property type="entry name" value="LysR_substrate"/>
    <property type="match status" value="1"/>
</dbReference>
<dbReference type="InterPro" id="IPR005119">
    <property type="entry name" value="LysR_subst-bd"/>
</dbReference>
<dbReference type="SUPFAM" id="SSF53850">
    <property type="entry name" value="Periplasmic binding protein-like II"/>
    <property type="match status" value="1"/>
</dbReference>
<dbReference type="GO" id="GO:0003677">
    <property type="term" value="F:DNA binding"/>
    <property type="evidence" value="ECO:0007669"/>
    <property type="project" value="UniProtKB-KW"/>
</dbReference>
<feature type="domain" description="HTH lysR-type" evidence="5">
    <location>
        <begin position="1"/>
        <end position="59"/>
    </location>
</feature>
<name>A0A059L3R4_9PSED</name>
<evidence type="ECO:0000256" key="1">
    <source>
        <dbReference type="ARBA" id="ARBA00009437"/>
    </source>
</evidence>
<evidence type="ECO:0000256" key="4">
    <source>
        <dbReference type="ARBA" id="ARBA00023163"/>
    </source>
</evidence>
<dbReference type="Gene3D" id="1.10.10.10">
    <property type="entry name" value="Winged helix-like DNA-binding domain superfamily/Winged helix DNA-binding domain"/>
    <property type="match status" value="1"/>
</dbReference>
<evidence type="ECO:0000313" key="7">
    <source>
        <dbReference type="Proteomes" id="UP000026739"/>
    </source>
</evidence>
<keyword evidence="2" id="KW-0805">Transcription regulation</keyword>
<dbReference type="InterPro" id="IPR050389">
    <property type="entry name" value="LysR-type_TF"/>
</dbReference>
<dbReference type="InterPro" id="IPR000847">
    <property type="entry name" value="LysR_HTH_N"/>
</dbReference>
<dbReference type="CDD" id="cd08459">
    <property type="entry name" value="PBP2_DntR_NahR_LinR_like"/>
    <property type="match status" value="1"/>
</dbReference>
<reference evidence="6 7" key="1">
    <citation type="submission" date="2013-12" db="EMBL/GenBank/DDBJ databases">
        <authorList>
            <person name="Formusa P.A."/>
            <person name="Habash M."/>
            <person name="Lee H."/>
            <person name="Trevors J.T."/>
        </authorList>
    </citation>
    <scope>NUCLEOTIDE SEQUENCE [LARGE SCALE GENOMIC DNA]</scope>
    <source>
        <strain evidence="6 7">PD30</strain>
    </source>
</reference>
<gene>
    <name evidence="6" type="ORF">V466_11085</name>
</gene>
<keyword evidence="3" id="KW-0238">DNA-binding</keyword>
<dbReference type="eggNOG" id="COG0583">
    <property type="taxonomic scope" value="Bacteria"/>
</dbReference>
<dbReference type="EMBL" id="AZQQ01000074">
    <property type="protein sequence ID" value="KDD68963.1"/>
    <property type="molecule type" value="Genomic_DNA"/>
</dbReference>
<keyword evidence="4" id="KW-0804">Transcription</keyword>